<accession>A0A0A9CL42</accession>
<evidence type="ECO:0000313" key="1">
    <source>
        <dbReference type="EMBL" id="JAD72242.1"/>
    </source>
</evidence>
<dbReference type="EMBL" id="GBRH01225653">
    <property type="protein sequence ID" value="JAD72242.1"/>
    <property type="molecule type" value="Transcribed_RNA"/>
</dbReference>
<protein>
    <submittedName>
        <fullName evidence="1">Uncharacterized protein</fullName>
    </submittedName>
</protein>
<sequence length="19" mass="2502">MSSNLFWFLYMYFIKFNLH</sequence>
<reference evidence="1" key="1">
    <citation type="submission" date="2014-09" db="EMBL/GenBank/DDBJ databases">
        <authorList>
            <person name="Magalhaes I.L.F."/>
            <person name="Oliveira U."/>
            <person name="Santos F.R."/>
            <person name="Vidigal T.H.D.A."/>
            <person name="Brescovit A.D."/>
            <person name="Santos A.J."/>
        </authorList>
    </citation>
    <scope>NUCLEOTIDE SEQUENCE</scope>
    <source>
        <tissue evidence="1">Shoot tissue taken approximately 20 cm above the soil surface</tissue>
    </source>
</reference>
<reference evidence="1" key="2">
    <citation type="journal article" date="2015" name="Data Brief">
        <title>Shoot transcriptome of the giant reed, Arundo donax.</title>
        <authorList>
            <person name="Barrero R.A."/>
            <person name="Guerrero F.D."/>
            <person name="Moolhuijzen P."/>
            <person name="Goolsby J.A."/>
            <person name="Tidwell J."/>
            <person name="Bellgard S.E."/>
            <person name="Bellgard M.I."/>
        </authorList>
    </citation>
    <scope>NUCLEOTIDE SEQUENCE</scope>
    <source>
        <tissue evidence="1">Shoot tissue taken approximately 20 cm above the soil surface</tissue>
    </source>
</reference>
<name>A0A0A9CL42_ARUDO</name>
<organism evidence="1">
    <name type="scientific">Arundo donax</name>
    <name type="common">Giant reed</name>
    <name type="synonym">Donax arundinaceus</name>
    <dbReference type="NCBI Taxonomy" id="35708"/>
    <lineage>
        <taxon>Eukaryota</taxon>
        <taxon>Viridiplantae</taxon>
        <taxon>Streptophyta</taxon>
        <taxon>Embryophyta</taxon>
        <taxon>Tracheophyta</taxon>
        <taxon>Spermatophyta</taxon>
        <taxon>Magnoliopsida</taxon>
        <taxon>Liliopsida</taxon>
        <taxon>Poales</taxon>
        <taxon>Poaceae</taxon>
        <taxon>PACMAD clade</taxon>
        <taxon>Arundinoideae</taxon>
        <taxon>Arundineae</taxon>
        <taxon>Arundo</taxon>
    </lineage>
</organism>
<proteinExistence type="predicted"/>
<dbReference type="AlphaFoldDB" id="A0A0A9CL42"/>